<evidence type="ECO:0000313" key="1">
    <source>
        <dbReference type="EMBL" id="ODV77443.1"/>
    </source>
</evidence>
<dbReference type="AlphaFoldDB" id="A0A1E4SD83"/>
<protein>
    <submittedName>
        <fullName evidence="1">Uncharacterized protein</fullName>
    </submittedName>
</protein>
<dbReference type="EMBL" id="KV453915">
    <property type="protein sequence ID" value="ODV77443.1"/>
    <property type="molecule type" value="Genomic_DNA"/>
</dbReference>
<dbReference type="GeneID" id="30986139"/>
<name>A0A1E4SD83_9ASCO</name>
<evidence type="ECO:0000313" key="2">
    <source>
        <dbReference type="Proteomes" id="UP000094285"/>
    </source>
</evidence>
<sequence length="62" mass="6839">MIVHLGSLNCTQPRALDSLIREHPFAPEPCLLSCAIVPTSGLVTWHSCDNKCDPGFVRSRFT</sequence>
<organism evidence="1 2">
    <name type="scientific">Suhomyces tanzawaensis NRRL Y-17324</name>
    <dbReference type="NCBI Taxonomy" id="984487"/>
    <lineage>
        <taxon>Eukaryota</taxon>
        <taxon>Fungi</taxon>
        <taxon>Dikarya</taxon>
        <taxon>Ascomycota</taxon>
        <taxon>Saccharomycotina</taxon>
        <taxon>Pichiomycetes</taxon>
        <taxon>Debaryomycetaceae</taxon>
        <taxon>Suhomyces</taxon>
    </lineage>
</organism>
<proteinExistence type="predicted"/>
<dbReference type="RefSeq" id="XP_020062565.1">
    <property type="nucleotide sequence ID" value="XM_020212003.1"/>
</dbReference>
<reference evidence="2" key="1">
    <citation type="submission" date="2016-05" db="EMBL/GenBank/DDBJ databases">
        <title>Comparative genomics of biotechnologically important yeasts.</title>
        <authorList>
            <consortium name="DOE Joint Genome Institute"/>
            <person name="Riley R."/>
            <person name="Haridas S."/>
            <person name="Wolfe K.H."/>
            <person name="Lopes M.R."/>
            <person name="Hittinger C.T."/>
            <person name="Goker M."/>
            <person name="Salamov A."/>
            <person name="Wisecaver J."/>
            <person name="Long T.M."/>
            <person name="Aerts A.L."/>
            <person name="Barry K."/>
            <person name="Choi C."/>
            <person name="Clum A."/>
            <person name="Coughlan A.Y."/>
            <person name="Deshpande S."/>
            <person name="Douglass A.P."/>
            <person name="Hanson S.J."/>
            <person name="Klenk H.-P."/>
            <person name="Labutti K."/>
            <person name="Lapidus A."/>
            <person name="Lindquist E."/>
            <person name="Lipzen A."/>
            <person name="Meier-Kolthoff J.P."/>
            <person name="Ohm R.A."/>
            <person name="Otillar R.P."/>
            <person name="Pangilinan J."/>
            <person name="Peng Y."/>
            <person name="Rokas A."/>
            <person name="Rosa C.A."/>
            <person name="Scheuner C."/>
            <person name="Sibirny A.A."/>
            <person name="Slot J.C."/>
            <person name="Stielow J.B."/>
            <person name="Sun H."/>
            <person name="Kurtzman C.P."/>
            <person name="Blackwell M."/>
            <person name="Grigoriev I.V."/>
            <person name="Jeffries T.W."/>
        </authorList>
    </citation>
    <scope>NUCLEOTIDE SEQUENCE [LARGE SCALE GENOMIC DNA]</scope>
    <source>
        <strain evidence="2">NRRL Y-17324</strain>
    </source>
</reference>
<accession>A0A1E4SD83</accession>
<keyword evidence="2" id="KW-1185">Reference proteome</keyword>
<dbReference type="Proteomes" id="UP000094285">
    <property type="component" value="Unassembled WGS sequence"/>
</dbReference>
<gene>
    <name evidence="1" type="ORF">CANTADRAFT_97104</name>
</gene>